<comment type="caution">
    <text evidence="1">The sequence shown here is derived from an EMBL/GenBank/DDBJ whole genome shotgun (WGS) entry which is preliminary data.</text>
</comment>
<evidence type="ECO:0000313" key="1">
    <source>
        <dbReference type="EMBL" id="KAI5682448.1"/>
    </source>
</evidence>
<dbReference type="Proteomes" id="UP001060085">
    <property type="component" value="Linkage Group LG01"/>
</dbReference>
<gene>
    <name evidence="1" type="ORF">M9H77_03676</name>
</gene>
<evidence type="ECO:0000313" key="2">
    <source>
        <dbReference type="Proteomes" id="UP001060085"/>
    </source>
</evidence>
<name>A0ACC0CBU1_CATRO</name>
<sequence length="201" mass="21817">MTYKEVVVMILRYVDLLGLVCPCVDGVGVSGTRPGAIFFGITRASSALTQESEGKERSLWKSNLTGLLLAYLPEDVLEDHNAAIELLLGGKGIEHMSSFLQHSSRISNSPVALMAHMPDHFAVITHNGRPSRNFSKSRESIITSSSEQHVALDELCLAFSAMPLPLDSISKFISYVLKDPKRSFKGSFVTSFVSSIAATLG</sequence>
<proteinExistence type="predicted"/>
<accession>A0ACC0CBU1</accession>
<dbReference type="EMBL" id="CM044701">
    <property type="protein sequence ID" value="KAI5682448.1"/>
    <property type="molecule type" value="Genomic_DNA"/>
</dbReference>
<keyword evidence="2" id="KW-1185">Reference proteome</keyword>
<organism evidence="1 2">
    <name type="scientific">Catharanthus roseus</name>
    <name type="common">Madagascar periwinkle</name>
    <name type="synonym">Vinca rosea</name>
    <dbReference type="NCBI Taxonomy" id="4058"/>
    <lineage>
        <taxon>Eukaryota</taxon>
        <taxon>Viridiplantae</taxon>
        <taxon>Streptophyta</taxon>
        <taxon>Embryophyta</taxon>
        <taxon>Tracheophyta</taxon>
        <taxon>Spermatophyta</taxon>
        <taxon>Magnoliopsida</taxon>
        <taxon>eudicotyledons</taxon>
        <taxon>Gunneridae</taxon>
        <taxon>Pentapetalae</taxon>
        <taxon>asterids</taxon>
        <taxon>lamiids</taxon>
        <taxon>Gentianales</taxon>
        <taxon>Apocynaceae</taxon>
        <taxon>Rauvolfioideae</taxon>
        <taxon>Vinceae</taxon>
        <taxon>Catharanthinae</taxon>
        <taxon>Catharanthus</taxon>
    </lineage>
</organism>
<protein>
    <submittedName>
        <fullName evidence="1">Uncharacterized protein</fullName>
    </submittedName>
</protein>
<reference evidence="2" key="1">
    <citation type="journal article" date="2023" name="Nat. Plants">
        <title>Single-cell RNA sequencing provides a high-resolution roadmap for understanding the multicellular compartmentation of specialized metabolism.</title>
        <authorList>
            <person name="Sun S."/>
            <person name="Shen X."/>
            <person name="Li Y."/>
            <person name="Li Y."/>
            <person name="Wang S."/>
            <person name="Li R."/>
            <person name="Zhang H."/>
            <person name="Shen G."/>
            <person name="Guo B."/>
            <person name="Wei J."/>
            <person name="Xu J."/>
            <person name="St-Pierre B."/>
            <person name="Chen S."/>
            <person name="Sun C."/>
        </authorList>
    </citation>
    <scope>NUCLEOTIDE SEQUENCE [LARGE SCALE GENOMIC DNA]</scope>
</reference>